<name>A0A0B6VL31_9CAUD</name>
<evidence type="ECO:0008006" key="3">
    <source>
        <dbReference type="Google" id="ProtNLM"/>
    </source>
</evidence>
<organism evidence="1 2">
    <name type="scientific">Edwardsiella phage PEi20</name>
    <dbReference type="NCBI Taxonomy" id="1608310"/>
    <lineage>
        <taxon>Viruses</taxon>
        <taxon>Duplodnaviria</taxon>
        <taxon>Heunggongvirae</taxon>
        <taxon>Uroviricota</taxon>
        <taxon>Caudoviricetes</taxon>
        <taxon>Pantevenvirales</taxon>
        <taxon>Straboviridae</taxon>
        <taxon>Tevenvirinae</taxon>
        <taxon>Kanagawavirus</taxon>
        <taxon>Kanagawavirus pei20</taxon>
    </lineage>
</organism>
<sequence>MKTLAMIFIAMALVGCDVTYTETTVKGEKTELGITNTGQVGLRLNDVQCLNMATGQIEICLITLE</sequence>
<dbReference type="EMBL" id="AP014714">
    <property type="protein sequence ID" value="BAQ22782.1"/>
    <property type="molecule type" value="Genomic_DNA"/>
</dbReference>
<accession>A0A0B6VL31</accession>
<evidence type="ECO:0000313" key="1">
    <source>
        <dbReference type="EMBL" id="BAQ22782.1"/>
    </source>
</evidence>
<dbReference type="KEGG" id="vg:26519231"/>
<protein>
    <recommendedName>
        <fullName evidence="3">Lipoprotein</fullName>
    </recommendedName>
</protein>
<reference evidence="1 2" key="1">
    <citation type="submission" date="2015-02" db="EMBL/GenBank/DDBJ databases">
        <title>Complete genome sequences of Edwardsiella bacteriophages, PEi20 and PEi26.</title>
        <authorList>
            <person name="Yasuike M."/>
            <person name="Nishiki I."/>
            <person name="Iwasaki Y."/>
            <person name="Nakamura Y."/>
            <person name="Fujiwara A."/>
            <person name="Hassan E.S."/>
            <person name="Mahmoud M.M."/>
            <person name="Kawato Y."/>
            <person name="Nagai S."/>
            <person name="Kobayashi T."/>
            <person name="Ototake M."/>
            <person name="Nakai T."/>
        </authorList>
    </citation>
    <scope>NUCLEOTIDE SEQUENCE [LARGE SCALE GENOMIC DNA]</scope>
</reference>
<dbReference type="RefSeq" id="YP_009190290.1">
    <property type="nucleotide sequence ID" value="NC_028683.1"/>
</dbReference>
<dbReference type="Proteomes" id="UP000204657">
    <property type="component" value="Segment"/>
</dbReference>
<keyword evidence="2" id="KW-1185">Reference proteome</keyword>
<dbReference type="GeneID" id="26519231"/>
<proteinExistence type="predicted"/>
<evidence type="ECO:0000313" key="2">
    <source>
        <dbReference type="Proteomes" id="UP000204657"/>
    </source>
</evidence>
<dbReference type="PROSITE" id="PS51257">
    <property type="entry name" value="PROKAR_LIPOPROTEIN"/>
    <property type="match status" value="1"/>
</dbReference>